<dbReference type="PANTHER" id="PTHR42799">
    <property type="entry name" value="MITOCHONDRIAL PEPTIDE METHIONINE SULFOXIDE REDUCTASE"/>
    <property type="match status" value="1"/>
</dbReference>
<dbReference type="FunFam" id="3.30.1060.10:FF:000004">
    <property type="entry name" value="Peptide methionine sulfoxide reductase A5"/>
    <property type="match status" value="1"/>
</dbReference>
<reference evidence="12" key="1">
    <citation type="submission" date="2021-08" db="EMBL/GenBank/DDBJ databases">
        <title>WGS assembly of Ceratopteris richardii.</title>
        <authorList>
            <person name="Marchant D.B."/>
            <person name="Chen G."/>
            <person name="Jenkins J."/>
            <person name="Shu S."/>
            <person name="Leebens-Mack J."/>
            <person name="Grimwood J."/>
            <person name="Schmutz J."/>
            <person name="Soltis P."/>
            <person name="Soltis D."/>
            <person name="Chen Z.-H."/>
        </authorList>
    </citation>
    <scope>NUCLEOTIDE SEQUENCE</scope>
    <source>
        <strain evidence="12">Whitten #5841</strain>
        <tissue evidence="12">Leaf</tissue>
    </source>
</reference>
<feature type="chain" id="PRO_5035901348" description="Peptide methionine sulfoxide reductase A5" evidence="10">
    <location>
        <begin position="27"/>
        <end position="253"/>
    </location>
</feature>
<dbReference type="PANTHER" id="PTHR42799:SF3">
    <property type="entry name" value="PEPTIDE METHIONINE SULFOXIDE REDUCTASE A5"/>
    <property type="match status" value="1"/>
</dbReference>
<accession>A0A8T2RVW2</accession>
<keyword evidence="13" id="KW-1185">Reference proteome</keyword>
<evidence type="ECO:0000256" key="2">
    <source>
        <dbReference type="ARBA" id="ARBA00012502"/>
    </source>
</evidence>
<evidence type="ECO:0000256" key="10">
    <source>
        <dbReference type="SAM" id="SignalP"/>
    </source>
</evidence>
<evidence type="ECO:0000256" key="3">
    <source>
        <dbReference type="ARBA" id="ARBA00023002"/>
    </source>
</evidence>
<evidence type="ECO:0000256" key="8">
    <source>
        <dbReference type="ARBA" id="ARBA00055441"/>
    </source>
</evidence>
<gene>
    <name evidence="12" type="ORF">KP509_24G071000</name>
</gene>
<dbReference type="HAMAP" id="MF_01401">
    <property type="entry name" value="MsrA"/>
    <property type="match status" value="1"/>
</dbReference>
<proteinExistence type="inferred from homology"/>
<comment type="function">
    <text evidence="8">Catalyzes the reduction of methionine sulfoxide (MetSO) to methionine in proteins. Plays a protective role against oxidative stress by restoring activity to proteins that have been inactivated by methionine oxidation. MSRA family specifically reduces the MetSO S-enantiomer.</text>
</comment>
<dbReference type="AlphaFoldDB" id="A0A8T2RVW2"/>
<dbReference type="GO" id="GO:0034599">
    <property type="term" value="P:cellular response to oxidative stress"/>
    <property type="evidence" value="ECO:0007669"/>
    <property type="project" value="TreeGrafter"/>
</dbReference>
<dbReference type="InterPro" id="IPR050162">
    <property type="entry name" value="MsrA_MetSO_reductase"/>
</dbReference>
<dbReference type="EC" id="1.8.4.11" evidence="2"/>
<comment type="similarity">
    <text evidence="1">Belongs to the MsrA Met sulfoxide reductase family.</text>
</comment>
<comment type="catalytic activity">
    <reaction evidence="7">
        <text>[thioredoxin]-disulfide + L-methionine + H2O = L-methionine (S)-S-oxide + [thioredoxin]-dithiol</text>
        <dbReference type="Rhea" id="RHEA:19993"/>
        <dbReference type="Rhea" id="RHEA-COMP:10698"/>
        <dbReference type="Rhea" id="RHEA-COMP:10700"/>
        <dbReference type="ChEBI" id="CHEBI:15377"/>
        <dbReference type="ChEBI" id="CHEBI:29950"/>
        <dbReference type="ChEBI" id="CHEBI:50058"/>
        <dbReference type="ChEBI" id="CHEBI:57844"/>
        <dbReference type="ChEBI" id="CHEBI:58772"/>
        <dbReference type="EC" id="1.8.4.11"/>
    </reaction>
</comment>
<dbReference type="Proteomes" id="UP000825935">
    <property type="component" value="Chromosome 24"/>
</dbReference>
<feature type="domain" description="Peptide methionine sulphoxide reductase MsrA" evidence="11">
    <location>
        <begin position="50"/>
        <end position="193"/>
    </location>
</feature>
<evidence type="ECO:0000259" key="11">
    <source>
        <dbReference type="Pfam" id="PF01625"/>
    </source>
</evidence>
<keyword evidence="10" id="KW-0732">Signal</keyword>
<feature type="signal peptide" evidence="10">
    <location>
        <begin position="1"/>
        <end position="26"/>
    </location>
</feature>
<evidence type="ECO:0000256" key="6">
    <source>
        <dbReference type="ARBA" id="ARBA00047806"/>
    </source>
</evidence>
<dbReference type="OMA" id="QCFWGAE"/>
<dbReference type="NCBIfam" id="TIGR00401">
    <property type="entry name" value="msrA"/>
    <property type="match status" value="1"/>
</dbReference>
<evidence type="ECO:0000256" key="5">
    <source>
        <dbReference type="ARBA" id="ARBA00030643"/>
    </source>
</evidence>
<evidence type="ECO:0000313" key="13">
    <source>
        <dbReference type="Proteomes" id="UP000825935"/>
    </source>
</evidence>
<dbReference type="SUPFAM" id="SSF55068">
    <property type="entry name" value="Peptide methionine sulfoxide reductase"/>
    <property type="match status" value="1"/>
</dbReference>
<dbReference type="GO" id="GO:0005737">
    <property type="term" value="C:cytoplasm"/>
    <property type="evidence" value="ECO:0007669"/>
    <property type="project" value="TreeGrafter"/>
</dbReference>
<evidence type="ECO:0000256" key="9">
    <source>
        <dbReference type="ARBA" id="ARBA00067558"/>
    </source>
</evidence>
<protein>
    <recommendedName>
        <fullName evidence="9">Peptide methionine sulfoxide reductase A5</fullName>
        <ecNumber evidence="2">1.8.4.11</ecNumber>
    </recommendedName>
    <alternativeName>
        <fullName evidence="5">Peptide-methionine (S)-S-oxide reductase</fullName>
    </alternativeName>
    <alternativeName>
        <fullName evidence="4">Protein-methionine-S-oxide reductase</fullName>
    </alternativeName>
</protein>
<evidence type="ECO:0000256" key="1">
    <source>
        <dbReference type="ARBA" id="ARBA00005591"/>
    </source>
</evidence>
<keyword evidence="3" id="KW-0560">Oxidoreductase</keyword>
<dbReference type="EMBL" id="CM035429">
    <property type="protein sequence ID" value="KAH7300606.1"/>
    <property type="molecule type" value="Genomic_DNA"/>
</dbReference>
<evidence type="ECO:0000256" key="4">
    <source>
        <dbReference type="ARBA" id="ARBA00030273"/>
    </source>
</evidence>
<name>A0A8T2RVW2_CERRI</name>
<evidence type="ECO:0000256" key="7">
    <source>
        <dbReference type="ARBA" id="ARBA00048782"/>
    </source>
</evidence>
<dbReference type="InterPro" id="IPR036509">
    <property type="entry name" value="Met_Sox_Rdtase_MsrA_sf"/>
</dbReference>
<dbReference type="InterPro" id="IPR002569">
    <property type="entry name" value="Met_Sox_Rdtase_MsrA_dom"/>
</dbReference>
<dbReference type="Gene3D" id="3.30.1060.10">
    <property type="entry name" value="Peptide methionine sulphoxide reductase MsrA"/>
    <property type="match status" value="1"/>
</dbReference>
<evidence type="ECO:0000313" key="12">
    <source>
        <dbReference type="EMBL" id="KAH7300606.1"/>
    </source>
</evidence>
<comment type="catalytic activity">
    <reaction evidence="6">
        <text>L-methionyl-[protein] + [thioredoxin]-disulfide + H2O = L-methionyl-(S)-S-oxide-[protein] + [thioredoxin]-dithiol</text>
        <dbReference type="Rhea" id="RHEA:14217"/>
        <dbReference type="Rhea" id="RHEA-COMP:10698"/>
        <dbReference type="Rhea" id="RHEA-COMP:10700"/>
        <dbReference type="Rhea" id="RHEA-COMP:12313"/>
        <dbReference type="Rhea" id="RHEA-COMP:12315"/>
        <dbReference type="ChEBI" id="CHEBI:15377"/>
        <dbReference type="ChEBI" id="CHEBI:16044"/>
        <dbReference type="ChEBI" id="CHEBI:29950"/>
        <dbReference type="ChEBI" id="CHEBI:44120"/>
        <dbReference type="ChEBI" id="CHEBI:50058"/>
        <dbReference type="EC" id="1.8.4.11"/>
    </reaction>
</comment>
<organism evidence="12 13">
    <name type="scientific">Ceratopteris richardii</name>
    <name type="common">Triangle waterfern</name>
    <dbReference type="NCBI Taxonomy" id="49495"/>
    <lineage>
        <taxon>Eukaryota</taxon>
        <taxon>Viridiplantae</taxon>
        <taxon>Streptophyta</taxon>
        <taxon>Embryophyta</taxon>
        <taxon>Tracheophyta</taxon>
        <taxon>Polypodiopsida</taxon>
        <taxon>Polypodiidae</taxon>
        <taxon>Polypodiales</taxon>
        <taxon>Pteridineae</taxon>
        <taxon>Pteridaceae</taxon>
        <taxon>Parkerioideae</taxon>
        <taxon>Ceratopteris</taxon>
    </lineage>
</organism>
<dbReference type="GO" id="GO:0008113">
    <property type="term" value="F:peptide-methionine (S)-S-oxide reductase activity"/>
    <property type="evidence" value="ECO:0007669"/>
    <property type="project" value="UniProtKB-EC"/>
</dbReference>
<dbReference type="Pfam" id="PF01625">
    <property type="entry name" value="PMSR"/>
    <property type="match status" value="1"/>
</dbReference>
<dbReference type="OrthoDB" id="77405at2759"/>
<comment type="caution">
    <text evidence="12">The sequence shown here is derived from an EMBL/GenBank/DDBJ whole genome shotgun (WGS) entry which is preliminary data.</text>
</comment>
<sequence>MNLLSLFVAFNCGILMLFQQQGSATAIRVSDTLPADSLSSESSLPSKTRTAVFALGSFWHSEAVFGCLDGVLRTTAGYAGGSKLNPEYRNIGDQAEAVEVEFNPEIIRYEQLLDVFWTSHDPTQVFGQGPDVGSQYRSAIYFQGQEQENLALLSKTREEAKLSEGQLTTEIKPIGIFFPAESEHQKFELRRNSELMQLLGSAGIGEDLSSSRLGTRLNAYAAGMCSISRKKEFDHLLENFLKWRSNLREIAES</sequence>